<evidence type="ECO:0008006" key="6">
    <source>
        <dbReference type="Google" id="ProtNLM"/>
    </source>
</evidence>
<evidence type="ECO:0000256" key="1">
    <source>
        <dbReference type="SAM" id="Phobius"/>
    </source>
</evidence>
<name>A0A6H1ZA03_9ZZZZ</name>
<evidence type="ECO:0000313" key="2">
    <source>
        <dbReference type="EMBL" id="QJA44115.1"/>
    </source>
</evidence>
<keyword evidence="1" id="KW-0472">Membrane</keyword>
<keyword evidence="1" id="KW-1133">Transmembrane helix</keyword>
<proteinExistence type="predicted"/>
<keyword evidence="1" id="KW-0812">Transmembrane</keyword>
<accession>A0A6H1ZA03</accession>
<evidence type="ECO:0000313" key="4">
    <source>
        <dbReference type="EMBL" id="QJH93555.1"/>
    </source>
</evidence>
<dbReference type="EMBL" id="MT143973">
    <property type="protein sequence ID" value="QJA44115.1"/>
    <property type="molecule type" value="Genomic_DNA"/>
</dbReference>
<evidence type="ECO:0000313" key="5">
    <source>
        <dbReference type="EMBL" id="QJI04563.1"/>
    </source>
</evidence>
<dbReference type="EMBL" id="MT145187">
    <property type="protein sequence ID" value="QJI04563.1"/>
    <property type="molecule type" value="Genomic_DNA"/>
</dbReference>
<reference evidence="2" key="1">
    <citation type="submission" date="2020-03" db="EMBL/GenBank/DDBJ databases">
        <title>The deep terrestrial virosphere.</title>
        <authorList>
            <person name="Holmfeldt K."/>
            <person name="Nilsson E."/>
            <person name="Simone D."/>
            <person name="Lopez-Fernandez M."/>
            <person name="Wu X."/>
            <person name="de Brujin I."/>
            <person name="Lundin D."/>
            <person name="Andersson A."/>
            <person name="Bertilsson S."/>
            <person name="Dopson M."/>
        </authorList>
    </citation>
    <scope>NUCLEOTIDE SEQUENCE</scope>
    <source>
        <strain evidence="5">MM415A00093</strain>
        <strain evidence="3">MM415B00143</strain>
        <strain evidence="2">TM448A00087</strain>
        <strain evidence="4">TM448B00099</strain>
    </source>
</reference>
<organism evidence="2">
    <name type="scientific">viral metagenome</name>
    <dbReference type="NCBI Taxonomy" id="1070528"/>
    <lineage>
        <taxon>unclassified sequences</taxon>
        <taxon>metagenomes</taxon>
        <taxon>organismal metagenomes</taxon>
    </lineage>
</organism>
<sequence>MADWNTESQTNGLTLSMIAGYMKMLYCQPMRTWSIIYSVLFIILLAWESNPAIAADPWSKQDKILEGVYLILHAVDMGQTLDIASHPDKYYEYNPVLGKHPTKSAVYAYFIGTTMVHIGVTHWLPKRYRPWFQGITIGLSGGCVLHNFNIGLRVRF</sequence>
<feature type="transmembrane region" description="Helical" evidence="1">
    <location>
        <begin position="30"/>
        <end position="47"/>
    </location>
</feature>
<dbReference type="EMBL" id="MT141577">
    <property type="protein sequence ID" value="QJA67913.1"/>
    <property type="molecule type" value="Genomic_DNA"/>
</dbReference>
<dbReference type="AlphaFoldDB" id="A0A6H1ZA03"/>
<dbReference type="EMBL" id="MT144589">
    <property type="protein sequence ID" value="QJH93555.1"/>
    <property type="molecule type" value="Genomic_DNA"/>
</dbReference>
<evidence type="ECO:0000313" key="3">
    <source>
        <dbReference type="EMBL" id="QJA67913.1"/>
    </source>
</evidence>
<gene>
    <name evidence="5" type="ORF">MM415A00093_0056</name>
    <name evidence="3" type="ORF">MM415B00143_0064</name>
    <name evidence="2" type="ORF">TM448A00087_0048</name>
    <name evidence="4" type="ORF">TM448B00099_0031</name>
</gene>
<protein>
    <recommendedName>
        <fullName evidence="6">DUF5658 domain-containing protein</fullName>
    </recommendedName>
</protein>
<feature type="transmembrane region" description="Helical" evidence="1">
    <location>
        <begin position="106"/>
        <end position="125"/>
    </location>
</feature>